<evidence type="ECO:0000313" key="3">
    <source>
        <dbReference type="Proteomes" id="UP000059680"/>
    </source>
</evidence>
<reference evidence="2 3" key="2">
    <citation type="journal article" date="2013" name="Plant Cell Physiol.">
        <title>Rice Annotation Project Database (RAP-DB): an integrative and interactive database for rice genomics.</title>
        <authorList>
            <person name="Sakai H."/>
            <person name="Lee S.S."/>
            <person name="Tanaka T."/>
            <person name="Numa H."/>
            <person name="Kim J."/>
            <person name="Kawahara Y."/>
            <person name="Wakimoto H."/>
            <person name="Yang C.C."/>
            <person name="Iwamoto M."/>
            <person name="Abe T."/>
            <person name="Yamada Y."/>
            <person name="Muto A."/>
            <person name="Inokuchi H."/>
            <person name="Ikemura T."/>
            <person name="Matsumoto T."/>
            <person name="Sasaki T."/>
            <person name="Itoh T."/>
        </authorList>
    </citation>
    <scope>NUCLEOTIDE SEQUENCE [LARGE SCALE GENOMIC DNA]</scope>
    <source>
        <strain evidence="3">cv. Nipponbare</strain>
    </source>
</reference>
<protein>
    <submittedName>
        <fullName evidence="2">Os02g0250001 protein</fullName>
    </submittedName>
</protein>
<feature type="compositionally biased region" description="Basic and acidic residues" evidence="1">
    <location>
        <begin position="58"/>
        <end position="72"/>
    </location>
</feature>
<reference evidence="2 3" key="3">
    <citation type="journal article" date="2013" name="Rice">
        <title>Improvement of the Oryza sativa Nipponbare reference genome using next generation sequence and optical map data.</title>
        <authorList>
            <person name="Kawahara Y."/>
            <person name="de la Bastide M."/>
            <person name="Hamilton J.P."/>
            <person name="Kanamori H."/>
            <person name="McCombie W.R."/>
            <person name="Ouyang S."/>
            <person name="Schwartz D.C."/>
            <person name="Tanaka T."/>
            <person name="Wu J."/>
            <person name="Zhou S."/>
            <person name="Childs K.L."/>
            <person name="Davidson R.M."/>
            <person name="Lin H."/>
            <person name="Quesada-Ocampo L."/>
            <person name="Vaillancourt B."/>
            <person name="Sakai H."/>
            <person name="Lee S.S."/>
            <person name="Kim J."/>
            <person name="Numa H."/>
            <person name="Itoh T."/>
            <person name="Buell C.R."/>
            <person name="Matsumoto T."/>
        </authorList>
    </citation>
    <scope>NUCLEOTIDE SEQUENCE [LARGE SCALE GENOMIC DNA]</scope>
    <source>
        <strain evidence="3">cv. Nipponbare</strain>
    </source>
</reference>
<proteinExistence type="predicted"/>
<name>A0A0P0VH33_ORYSJ</name>
<reference evidence="3" key="1">
    <citation type="journal article" date="2005" name="Nature">
        <title>The map-based sequence of the rice genome.</title>
        <authorList>
            <consortium name="International rice genome sequencing project (IRGSP)"/>
            <person name="Matsumoto T."/>
            <person name="Wu J."/>
            <person name="Kanamori H."/>
            <person name="Katayose Y."/>
            <person name="Fujisawa M."/>
            <person name="Namiki N."/>
            <person name="Mizuno H."/>
            <person name="Yamamoto K."/>
            <person name="Antonio B.A."/>
            <person name="Baba T."/>
            <person name="Sakata K."/>
            <person name="Nagamura Y."/>
            <person name="Aoki H."/>
            <person name="Arikawa K."/>
            <person name="Arita K."/>
            <person name="Bito T."/>
            <person name="Chiden Y."/>
            <person name="Fujitsuka N."/>
            <person name="Fukunaka R."/>
            <person name="Hamada M."/>
            <person name="Harada C."/>
            <person name="Hayashi A."/>
            <person name="Hijishita S."/>
            <person name="Honda M."/>
            <person name="Hosokawa S."/>
            <person name="Ichikawa Y."/>
            <person name="Idonuma A."/>
            <person name="Iijima M."/>
            <person name="Ikeda M."/>
            <person name="Ikeno M."/>
            <person name="Ito K."/>
            <person name="Ito S."/>
            <person name="Ito T."/>
            <person name="Ito Y."/>
            <person name="Ito Y."/>
            <person name="Iwabuchi A."/>
            <person name="Kamiya K."/>
            <person name="Karasawa W."/>
            <person name="Kurita K."/>
            <person name="Katagiri S."/>
            <person name="Kikuta A."/>
            <person name="Kobayashi H."/>
            <person name="Kobayashi N."/>
            <person name="Machita K."/>
            <person name="Maehara T."/>
            <person name="Masukawa M."/>
            <person name="Mizubayashi T."/>
            <person name="Mukai Y."/>
            <person name="Nagasaki H."/>
            <person name="Nagata Y."/>
            <person name="Naito S."/>
            <person name="Nakashima M."/>
            <person name="Nakama Y."/>
            <person name="Nakamichi Y."/>
            <person name="Nakamura M."/>
            <person name="Meguro A."/>
            <person name="Negishi M."/>
            <person name="Ohta I."/>
            <person name="Ohta T."/>
            <person name="Okamoto M."/>
            <person name="Ono N."/>
            <person name="Saji S."/>
            <person name="Sakaguchi M."/>
            <person name="Sakai K."/>
            <person name="Shibata M."/>
            <person name="Shimokawa T."/>
            <person name="Song J."/>
            <person name="Takazaki Y."/>
            <person name="Terasawa K."/>
            <person name="Tsugane M."/>
            <person name="Tsuji K."/>
            <person name="Ueda S."/>
            <person name="Waki K."/>
            <person name="Yamagata H."/>
            <person name="Yamamoto M."/>
            <person name="Yamamoto S."/>
            <person name="Yamane H."/>
            <person name="Yoshiki S."/>
            <person name="Yoshihara R."/>
            <person name="Yukawa K."/>
            <person name="Zhong H."/>
            <person name="Yano M."/>
            <person name="Yuan Q."/>
            <person name="Ouyang S."/>
            <person name="Liu J."/>
            <person name="Jones K.M."/>
            <person name="Gansberger K."/>
            <person name="Moffat K."/>
            <person name="Hill J."/>
            <person name="Bera J."/>
            <person name="Fadrosh D."/>
            <person name="Jin S."/>
            <person name="Johri S."/>
            <person name="Kim M."/>
            <person name="Overton L."/>
            <person name="Reardon M."/>
            <person name="Tsitrin T."/>
            <person name="Vuong H."/>
            <person name="Weaver B."/>
            <person name="Ciecko A."/>
            <person name="Tallon L."/>
            <person name="Jackson J."/>
            <person name="Pai G."/>
            <person name="Aken S.V."/>
            <person name="Utterback T."/>
            <person name="Reidmuller S."/>
            <person name="Feldblyum T."/>
            <person name="Hsiao J."/>
            <person name="Zismann V."/>
            <person name="Iobst S."/>
            <person name="de Vazeille A.R."/>
            <person name="Buell C.R."/>
            <person name="Ying K."/>
            <person name="Li Y."/>
            <person name="Lu T."/>
            <person name="Huang Y."/>
            <person name="Zhao Q."/>
            <person name="Feng Q."/>
            <person name="Zhang L."/>
            <person name="Zhu J."/>
            <person name="Weng Q."/>
            <person name="Mu J."/>
            <person name="Lu Y."/>
            <person name="Fan D."/>
            <person name="Liu Y."/>
            <person name="Guan J."/>
            <person name="Zhang Y."/>
            <person name="Yu S."/>
            <person name="Liu X."/>
            <person name="Zhang Y."/>
            <person name="Hong G."/>
            <person name="Han B."/>
            <person name="Choisne N."/>
            <person name="Demange N."/>
            <person name="Orjeda G."/>
            <person name="Samain S."/>
            <person name="Cattolico L."/>
            <person name="Pelletier E."/>
            <person name="Couloux A."/>
            <person name="Segurens B."/>
            <person name="Wincker P."/>
            <person name="D'Hont A."/>
            <person name="Scarpelli C."/>
            <person name="Weissenbach J."/>
            <person name="Salanoubat M."/>
            <person name="Quetier F."/>
            <person name="Yu Y."/>
            <person name="Kim H.R."/>
            <person name="Rambo T."/>
            <person name="Currie J."/>
            <person name="Collura K."/>
            <person name="Luo M."/>
            <person name="Yang T."/>
            <person name="Ammiraju J.S.S."/>
            <person name="Engler F."/>
            <person name="Soderlund C."/>
            <person name="Wing R.A."/>
            <person name="Palmer L.E."/>
            <person name="de la Bastide M."/>
            <person name="Spiegel L."/>
            <person name="Nascimento L."/>
            <person name="Zutavern T."/>
            <person name="O'Shaughnessy A."/>
            <person name="Dike S."/>
            <person name="Dedhia N."/>
            <person name="Preston R."/>
            <person name="Balija V."/>
            <person name="McCombie W.R."/>
            <person name="Chow T."/>
            <person name="Chen H."/>
            <person name="Chung M."/>
            <person name="Chen C."/>
            <person name="Shaw J."/>
            <person name="Wu H."/>
            <person name="Hsiao K."/>
            <person name="Chao Y."/>
            <person name="Chu M."/>
            <person name="Cheng C."/>
            <person name="Hour A."/>
            <person name="Lee P."/>
            <person name="Lin S."/>
            <person name="Lin Y."/>
            <person name="Liou J."/>
            <person name="Liu S."/>
            <person name="Hsing Y."/>
            <person name="Raghuvanshi S."/>
            <person name="Mohanty A."/>
            <person name="Bharti A.K."/>
            <person name="Gaur A."/>
            <person name="Gupta V."/>
            <person name="Kumar D."/>
            <person name="Ravi V."/>
            <person name="Vij S."/>
            <person name="Kapur A."/>
            <person name="Khurana P."/>
            <person name="Khurana P."/>
            <person name="Khurana J.P."/>
            <person name="Tyagi A.K."/>
            <person name="Gaikwad K."/>
            <person name="Singh A."/>
            <person name="Dalal V."/>
            <person name="Srivastava S."/>
            <person name="Dixit A."/>
            <person name="Pal A.K."/>
            <person name="Ghazi I.A."/>
            <person name="Yadav M."/>
            <person name="Pandit A."/>
            <person name="Bhargava A."/>
            <person name="Sureshbabu K."/>
            <person name="Batra K."/>
            <person name="Sharma T.R."/>
            <person name="Mohapatra T."/>
            <person name="Singh N.K."/>
            <person name="Messing J."/>
            <person name="Nelson A.B."/>
            <person name="Fuks G."/>
            <person name="Kavchok S."/>
            <person name="Keizer G."/>
            <person name="Linton E."/>
            <person name="Llaca V."/>
            <person name="Song R."/>
            <person name="Tanyolac B."/>
            <person name="Young S."/>
            <person name="Ho-Il K."/>
            <person name="Hahn J.H."/>
            <person name="Sangsakoo G."/>
            <person name="Vanavichit A."/>
            <person name="de Mattos Luiz.A.T."/>
            <person name="Zimmer P.D."/>
            <person name="Malone G."/>
            <person name="Dellagostin O."/>
            <person name="de Oliveira A.C."/>
            <person name="Bevan M."/>
            <person name="Bancroft I."/>
            <person name="Minx P."/>
            <person name="Cordum H."/>
            <person name="Wilson R."/>
            <person name="Cheng Z."/>
            <person name="Jin W."/>
            <person name="Jiang J."/>
            <person name="Leong S.A."/>
            <person name="Iwama H."/>
            <person name="Gojobori T."/>
            <person name="Itoh T."/>
            <person name="Niimura Y."/>
            <person name="Fujii Y."/>
            <person name="Habara T."/>
            <person name="Sakai H."/>
            <person name="Sato Y."/>
            <person name="Wilson G."/>
            <person name="Kumar K."/>
            <person name="McCouch S."/>
            <person name="Juretic N."/>
            <person name="Hoen D."/>
            <person name="Wright S."/>
            <person name="Bruskiewich R."/>
            <person name="Bureau T."/>
            <person name="Miyao A."/>
            <person name="Hirochika H."/>
            <person name="Nishikawa T."/>
            <person name="Kadowaki K."/>
            <person name="Sugiura M."/>
            <person name="Burr B."/>
            <person name="Sasaki T."/>
        </authorList>
    </citation>
    <scope>NUCLEOTIDE SEQUENCE [LARGE SCALE GENOMIC DNA]</scope>
    <source>
        <strain evidence="3">cv. Nipponbare</strain>
    </source>
</reference>
<accession>A0A0P0VH33</accession>
<dbReference type="EMBL" id="AP014958">
    <property type="protein sequence ID" value="BAS77907.1"/>
    <property type="molecule type" value="Genomic_DNA"/>
</dbReference>
<feature type="region of interest" description="Disordered" evidence="1">
    <location>
        <begin position="58"/>
        <end position="85"/>
    </location>
</feature>
<keyword evidence="3" id="KW-1185">Reference proteome</keyword>
<evidence type="ECO:0000256" key="1">
    <source>
        <dbReference type="SAM" id="MobiDB-lite"/>
    </source>
</evidence>
<dbReference type="InParanoid" id="A0A0P0VH33"/>
<organism evidence="2 3">
    <name type="scientific">Oryza sativa subsp. japonica</name>
    <name type="common">Rice</name>
    <dbReference type="NCBI Taxonomy" id="39947"/>
    <lineage>
        <taxon>Eukaryota</taxon>
        <taxon>Viridiplantae</taxon>
        <taxon>Streptophyta</taxon>
        <taxon>Embryophyta</taxon>
        <taxon>Tracheophyta</taxon>
        <taxon>Spermatophyta</taxon>
        <taxon>Magnoliopsida</taxon>
        <taxon>Liliopsida</taxon>
        <taxon>Poales</taxon>
        <taxon>Poaceae</taxon>
        <taxon>BOP clade</taxon>
        <taxon>Oryzoideae</taxon>
        <taxon>Oryzeae</taxon>
        <taxon>Oryzinae</taxon>
        <taxon>Oryza</taxon>
        <taxon>Oryza sativa</taxon>
    </lineage>
</organism>
<sequence>MMRLMSRTWRRCEAHGPVDLELCIHFVRLYNLLASKVKEELHGNCRSWGGWKCEHMSLGRRGRSEKVREESKIPSNPWTLTKLGE</sequence>
<dbReference type="PaxDb" id="39947-A0A0P0VH33"/>
<dbReference type="AlphaFoldDB" id="A0A0P0VH33"/>
<evidence type="ECO:0000313" key="2">
    <source>
        <dbReference type="EMBL" id="BAS77907.1"/>
    </source>
</evidence>
<dbReference type="Proteomes" id="UP000059680">
    <property type="component" value="Chromosome 2"/>
</dbReference>
<gene>
    <name evidence="2" type="ordered locus">Os02g0250001</name>
    <name evidence="2" type="ORF">OSNPB_020250001</name>
</gene>